<dbReference type="CDD" id="cd06171">
    <property type="entry name" value="Sigma70_r4"/>
    <property type="match status" value="1"/>
</dbReference>
<dbReference type="GO" id="GO:0006352">
    <property type="term" value="P:DNA-templated transcription initiation"/>
    <property type="evidence" value="ECO:0007669"/>
    <property type="project" value="InterPro"/>
</dbReference>
<proteinExistence type="inferred from homology"/>
<dbReference type="KEGG" id="pko:PKOR_11880"/>
<dbReference type="SUPFAM" id="SSF88946">
    <property type="entry name" value="Sigma2 domain of RNA polymerase sigma factors"/>
    <property type="match status" value="1"/>
</dbReference>
<dbReference type="Gene3D" id="1.10.1740.10">
    <property type="match status" value="1"/>
</dbReference>
<dbReference type="GO" id="GO:0016987">
    <property type="term" value="F:sigma factor activity"/>
    <property type="evidence" value="ECO:0007669"/>
    <property type="project" value="UniProtKB-KW"/>
</dbReference>
<dbReference type="Gene3D" id="1.10.10.10">
    <property type="entry name" value="Winged helix-like DNA-binding domain superfamily/Winged helix DNA-binding domain"/>
    <property type="match status" value="1"/>
</dbReference>
<evidence type="ECO:0000256" key="3">
    <source>
        <dbReference type="ARBA" id="ARBA00023082"/>
    </source>
</evidence>
<evidence type="ECO:0008006" key="9">
    <source>
        <dbReference type="Google" id="ProtNLM"/>
    </source>
</evidence>
<dbReference type="SUPFAM" id="SSF88659">
    <property type="entry name" value="Sigma3 and sigma4 domains of RNA polymerase sigma factors"/>
    <property type="match status" value="1"/>
</dbReference>
<dbReference type="InterPro" id="IPR014284">
    <property type="entry name" value="RNA_pol_sigma-70_dom"/>
</dbReference>
<dbReference type="PATRIC" id="fig|400092.3.peg.2592"/>
<dbReference type="NCBIfam" id="TIGR02937">
    <property type="entry name" value="sigma70-ECF"/>
    <property type="match status" value="1"/>
</dbReference>
<dbReference type="InterPro" id="IPR013324">
    <property type="entry name" value="RNA_pol_sigma_r3/r4-like"/>
</dbReference>
<dbReference type="InterPro" id="IPR013325">
    <property type="entry name" value="RNA_pol_sigma_r2"/>
</dbReference>
<dbReference type="Pfam" id="PF08281">
    <property type="entry name" value="Sigma70_r4_2"/>
    <property type="match status" value="1"/>
</dbReference>
<dbReference type="EMBL" id="CP009621">
    <property type="protein sequence ID" value="AKD03696.1"/>
    <property type="molecule type" value="Genomic_DNA"/>
</dbReference>
<keyword evidence="8" id="KW-1185">Reference proteome</keyword>
<evidence type="ECO:0000313" key="8">
    <source>
        <dbReference type="Proteomes" id="UP000033109"/>
    </source>
</evidence>
<sequence>MFDEYTDEMLLGFVQESDEDAFTELYRRYWRQLYISALKRISNEDDAKDIIQELFIKLWNRRTTLPDEVKVAEYLYTALRYRIINFIQADEVRLKYANAQLTEQDNFAASVAESSLALQEIESIIEKAVEAMPERMQEVFILSYRKGFTPKEIAVQLSLSVQTVKNYLSSARALLKCRITEQKPQLYAQVLLMFAPLTIS</sequence>
<dbReference type="NCBIfam" id="TIGR02985">
    <property type="entry name" value="Sig70_bacteroi1"/>
    <property type="match status" value="1"/>
</dbReference>
<gene>
    <name evidence="7" type="ORF">PKOR_11880</name>
</gene>
<evidence type="ECO:0000256" key="2">
    <source>
        <dbReference type="ARBA" id="ARBA00023015"/>
    </source>
</evidence>
<reference evidence="7 8" key="1">
    <citation type="journal article" date="2015" name="Sci. Rep.">
        <title>Unraveling adaptation of Pontibacter korlensis to radiation and infertility in desert through complete genome and comparative transcriptomic analysis.</title>
        <authorList>
            <person name="Dai J."/>
            <person name="Dai W."/>
            <person name="Qiu C."/>
            <person name="Yang Z."/>
            <person name="Zhang Y."/>
            <person name="Zhou M."/>
            <person name="Zhang L."/>
            <person name="Fang C."/>
            <person name="Gao Q."/>
            <person name="Yang Q."/>
            <person name="Li X."/>
            <person name="Wang Z."/>
            <person name="Wang Z."/>
            <person name="Jia Z."/>
            <person name="Chen X."/>
        </authorList>
    </citation>
    <scope>NUCLEOTIDE SEQUENCE [LARGE SCALE GENOMIC DNA]</scope>
    <source>
        <strain evidence="7 8">X14-1T</strain>
    </source>
</reference>
<name>A0A0E3UXM0_9BACT</name>
<dbReference type="InterPro" id="IPR014327">
    <property type="entry name" value="RNA_pol_sigma70_bacteroid"/>
</dbReference>
<dbReference type="PANTHER" id="PTHR43133">
    <property type="entry name" value="RNA POLYMERASE ECF-TYPE SIGMA FACTO"/>
    <property type="match status" value="1"/>
</dbReference>
<protein>
    <recommendedName>
        <fullName evidence="9">RNA polymerase subunit sigma-24</fullName>
    </recommendedName>
</protein>
<dbReference type="PANTHER" id="PTHR43133:SF46">
    <property type="entry name" value="RNA POLYMERASE SIGMA-70 FACTOR ECF SUBFAMILY"/>
    <property type="match status" value="1"/>
</dbReference>
<dbReference type="GO" id="GO:0003677">
    <property type="term" value="F:DNA binding"/>
    <property type="evidence" value="ECO:0007669"/>
    <property type="project" value="InterPro"/>
</dbReference>
<dbReference type="STRING" id="400092.PKOR_11880"/>
<evidence type="ECO:0000259" key="6">
    <source>
        <dbReference type="Pfam" id="PF08281"/>
    </source>
</evidence>
<evidence type="ECO:0000313" key="7">
    <source>
        <dbReference type="EMBL" id="AKD03696.1"/>
    </source>
</evidence>
<feature type="domain" description="RNA polymerase sigma factor 70 region 4 type 2" evidence="6">
    <location>
        <begin position="124"/>
        <end position="175"/>
    </location>
</feature>
<accession>A0A0E3UXM0</accession>
<dbReference type="InterPro" id="IPR039425">
    <property type="entry name" value="RNA_pol_sigma-70-like"/>
</dbReference>
<dbReference type="InterPro" id="IPR036388">
    <property type="entry name" value="WH-like_DNA-bd_sf"/>
</dbReference>
<dbReference type="InterPro" id="IPR007627">
    <property type="entry name" value="RNA_pol_sigma70_r2"/>
</dbReference>
<keyword evidence="3" id="KW-0731">Sigma factor</keyword>
<keyword evidence="2" id="KW-0805">Transcription regulation</keyword>
<evidence type="ECO:0000259" key="5">
    <source>
        <dbReference type="Pfam" id="PF04542"/>
    </source>
</evidence>
<comment type="similarity">
    <text evidence="1">Belongs to the sigma-70 factor family. ECF subfamily.</text>
</comment>
<dbReference type="HOGENOM" id="CLU_047691_4_1_10"/>
<evidence type="ECO:0000256" key="1">
    <source>
        <dbReference type="ARBA" id="ARBA00010641"/>
    </source>
</evidence>
<dbReference type="InterPro" id="IPR013249">
    <property type="entry name" value="RNA_pol_sigma70_r4_t2"/>
</dbReference>
<keyword evidence="4" id="KW-0804">Transcription</keyword>
<feature type="domain" description="RNA polymerase sigma-70 region 2" evidence="5">
    <location>
        <begin position="25"/>
        <end position="88"/>
    </location>
</feature>
<organism evidence="7 8">
    <name type="scientific">Pontibacter korlensis</name>
    <dbReference type="NCBI Taxonomy" id="400092"/>
    <lineage>
        <taxon>Bacteria</taxon>
        <taxon>Pseudomonadati</taxon>
        <taxon>Bacteroidota</taxon>
        <taxon>Cytophagia</taxon>
        <taxon>Cytophagales</taxon>
        <taxon>Hymenobacteraceae</taxon>
        <taxon>Pontibacter</taxon>
    </lineage>
</organism>
<evidence type="ECO:0000256" key="4">
    <source>
        <dbReference type="ARBA" id="ARBA00023163"/>
    </source>
</evidence>
<dbReference type="AlphaFoldDB" id="A0A0E3UXM0"/>
<dbReference type="Pfam" id="PF04542">
    <property type="entry name" value="Sigma70_r2"/>
    <property type="match status" value="1"/>
</dbReference>
<dbReference type="Proteomes" id="UP000033109">
    <property type="component" value="Chromosome"/>
</dbReference>